<dbReference type="EnsemblMetazoa" id="PPAI004387-RA">
    <property type="protein sequence ID" value="PPAI004387-PA"/>
    <property type="gene ID" value="PPAI004387"/>
</dbReference>
<keyword evidence="9" id="KW-0804">Transcription</keyword>
<evidence type="ECO:0000256" key="2">
    <source>
        <dbReference type="ARBA" id="ARBA00004123"/>
    </source>
</evidence>
<dbReference type="InterPro" id="IPR013087">
    <property type="entry name" value="Znf_C2H2_type"/>
</dbReference>
<evidence type="ECO:0000256" key="4">
    <source>
        <dbReference type="ARBA" id="ARBA00022737"/>
    </source>
</evidence>
<keyword evidence="5" id="KW-0863">Zinc-finger</keyword>
<evidence type="ECO:0000256" key="10">
    <source>
        <dbReference type="ARBA" id="ARBA00023242"/>
    </source>
</evidence>
<keyword evidence="7" id="KW-0805">Transcription regulation</keyword>
<dbReference type="SUPFAM" id="SSF57667">
    <property type="entry name" value="beta-beta-alpha zinc fingers"/>
    <property type="match status" value="1"/>
</dbReference>
<dbReference type="GO" id="GO:0000981">
    <property type="term" value="F:DNA-binding transcription factor activity, RNA polymerase II-specific"/>
    <property type="evidence" value="ECO:0007669"/>
    <property type="project" value="TreeGrafter"/>
</dbReference>
<feature type="domain" description="C2H2-type" evidence="11">
    <location>
        <begin position="44"/>
        <end position="68"/>
    </location>
</feature>
<name>A0A1B0D9S5_PHLPP</name>
<reference evidence="12" key="1">
    <citation type="submission" date="2022-08" db="UniProtKB">
        <authorList>
            <consortium name="EnsemblMetazoa"/>
        </authorList>
    </citation>
    <scope>IDENTIFICATION</scope>
    <source>
        <strain evidence="12">Israel</strain>
    </source>
</reference>
<evidence type="ECO:0000256" key="5">
    <source>
        <dbReference type="ARBA" id="ARBA00022771"/>
    </source>
</evidence>
<dbReference type="Gene3D" id="3.30.160.60">
    <property type="entry name" value="Classic Zinc Finger"/>
    <property type="match status" value="2"/>
</dbReference>
<evidence type="ECO:0000256" key="1">
    <source>
        <dbReference type="ARBA" id="ARBA00003767"/>
    </source>
</evidence>
<evidence type="ECO:0000256" key="3">
    <source>
        <dbReference type="ARBA" id="ARBA00022723"/>
    </source>
</evidence>
<evidence type="ECO:0000256" key="7">
    <source>
        <dbReference type="ARBA" id="ARBA00023015"/>
    </source>
</evidence>
<dbReference type="GO" id="GO:0000978">
    <property type="term" value="F:RNA polymerase II cis-regulatory region sequence-specific DNA binding"/>
    <property type="evidence" value="ECO:0007669"/>
    <property type="project" value="TreeGrafter"/>
</dbReference>
<evidence type="ECO:0000256" key="9">
    <source>
        <dbReference type="ARBA" id="ARBA00023163"/>
    </source>
</evidence>
<comment type="subcellular location">
    <subcellularLocation>
        <location evidence="2">Nucleus</location>
    </subcellularLocation>
</comment>
<evidence type="ECO:0000259" key="11">
    <source>
        <dbReference type="PROSITE" id="PS50157"/>
    </source>
</evidence>
<dbReference type="FunFam" id="3.30.160.60:FF:000097">
    <property type="entry name" value="Zinc finger protein"/>
    <property type="match status" value="1"/>
</dbReference>
<dbReference type="SMART" id="SM00355">
    <property type="entry name" value="ZnF_C2H2"/>
    <property type="match status" value="2"/>
</dbReference>
<feature type="domain" description="C2H2-type" evidence="11">
    <location>
        <begin position="17"/>
        <end position="44"/>
    </location>
</feature>
<protein>
    <recommendedName>
        <fullName evidence="11">C2H2-type domain-containing protein</fullName>
    </recommendedName>
</protein>
<dbReference type="PROSITE" id="PS50157">
    <property type="entry name" value="ZINC_FINGER_C2H2_2"/>
    <property type="match status" value="2"/>
</dbReference>
<keyword evidence="10" id="KW-0539">Nucleus</keyword>
<proteinExistence type="predicted"/>
<dbReference type="PANTHER" id="PTHR23235:SF120">
    <property type="entry name" value="KRUPPEL-LIKE FACTOR 15"/>
    <property type="match status" value="1"/>
</dbReference>
<dbReference type="Proteomes" id="UP000092462">
    <property type="component" value="Unassembled WGS sequence"/>
</dbReference>
<dbReference type="AlphaFoldDB" id="A0A1B0D9S5"/>
<keyword evidence="3" id="KW-0479">Metal-binding</keyword>
<evidence type="ECO:0000313" key="13">
    <source>
        <dbReference type="Proteomes" id="UP000092462"/>
    </source>
</evidence>
<dbReference type="GO" id="GO:0005634">
    <property type="term" value="C:nucleus"/>
    <property type="evidence" value="ECO:0007669"/>
    <property type="project" value="UniProtKB-SubCell"/>
</dbReference>
<evidence type="ECO:0000256" key="8">
    <source>
        <dbReference type="ARBA" id="ARBA00023125"/>
    </source>
</evidence>
<dbReference type="EMBL" id="AJVK01028440">
    <property type="status" value="NOT_ANNOTATED_CDS"/>
    <property type="molecule type" value="Genomic_DNA"/>
</dbReference>
<keyword evidence="4" id="KW-0677">Repeat</keyword>
<sequence>MSFLHVHRRKHTGEKPYACDRCPNRYRQKCHLDQHMDTHDGVKYQCLICKKDYSKKWSLKIHMISIHSDGCRFKCDCGLSFVRRDKYSMLEEFISYSTNSRFIFRYRKHMKVVHGKDIDTER</sequence>
<keyword evidence="6" id="KW-0862">Zinc</keyword>
<evidence type="ECO:0000256" key="6">
    <source>
        <dbReference type="ARBA" id="ARBA00022833"/>
    </source>
</evidence>
<keyword evidence="13" id="KW-1185">Reference proteome</keyword>
<dbReference type="PROSITE" id="PS00028">
    <property type="entry name" value="ZINC_FINGER_C2H2_1"/>
    <property type="match status" value="2"/>
</dbReference>
<dbReference type="GO" id="GO:0008270">
    <property type="term" value="F:zinc ion binding"/>
    <property type="evidence" value="ECO:0007669"/>
    <property type="project" value="UniProtKB-KW"/>
</dbReference>
<dbReference type="VEuPathDB" id="VectorBase:PPAPM1_010869"/>
<organism evidence="12 13">
    <name type="scientific">Phlebotomus papatasi</name>
    <name type="common">Sandfly</name>
    <dbReference type="NCBI Taxonomy" id="29031"/>
    <lineage>
        <taxon>Eukaryota</taxon>
        <taxon>Metazoa</taxon>
        <taxon>Ecdysozoa</taxon>
        <taxon>Arthropoda</taxon>
        <taxon>Hexapoda</taxon>
        <taxon>Insecta</taxon>
        <taxon>Pterygota</taxon>
        <taxon>Neoptera</taxon>
        <taxon>Endopterygota</taxon>
        <taxon>Diptera</taxon>
        <taxon>Nematocera</taxon>
        <taxon>Psychodoidea</taxon>
        <taxon>Psychodidae</taxon>
        <taxon>Phlebotomus</taxon>
        <taxon>Phlebotomus</taxon>
    </lineage>
</organism>
<comment type="function">
    <text evidence="1">May be involved in transcriptional regulation.</text>
</comment>
<evidence type="ECO:0000313" key="12">
    <source>
        <dbReference type="EnsemblMetazoa" id="PPAI004387-PA"/>
    </source>
</evidence>
<dbReference type="VEuPathDB" id="VectorBase:PPAI004387"/>
<dbReference type="InterPro" id="IPR036236">
    <property type="entry name" value="Znf_C2H2_sf"/>
</dbReference>
<keyword evidence="8" id="KW-0238">DNA-binding</keyword>
<accession>A0A1B0D9S5</accession>
<dbReference type="PANTHER" id="PTHR23235">
    <property type="entry name" value="KRUEPPEL-LIKE TRANSCRIPTION FACTOR"/>
    <property type="match status" value="1"/>
</dbReference>